<feature type="binding site" evidence="30">
    <location>
        <position position="114"/>
    </location>
    <ligand>
        <name>FAD</name>
        <dbReference type="ChEBI" id="CHEBI:57692"/>
    </ligand>
</feature>
<evidence type="ECO:0000256" key="6">
    <source>
        <dbReference type="ARBA" id="ARBA00022553"/>
    </source>
</evidence>
<feature type="binding site" evidence="30">
    <location>
        <position position="94"/>
    </location>
    <ligand>
        <name>FAD</name>
        <dbReference type="ChEBI" id="CHEBI:57692"/>
    </ligand>
</feature>
<keyword evidence="4" id="KW-0444">Lipid biosynthesis</keyword>
<evidence type="ECO:0000256" key="13">
    <source>
        <dbReference type="ARBA" id="ARBA00022990"/>
    </source>
</evidence>
<feature type="binding site" evidence="30">
    <location>
        <position position="93"/>
    </location>
    <ligand>
        <name>FAD</name>
        <dbReference type="ChEBI" id="CHEBI:57692"/>
    </ligand>
</feature>
<feature type="domain" description="FAD-binding FR-type" evidence="31">
    <location>
        <begin position="40"/>
        <end position="152"/>
    </location>
</feature>
<keyword evidence="17" id="KW-0443">Lipid metabolism</keyword>
<evidence type="ECO:0000256" key="9">
    <source>
        <dbReference type="ARBA" id="ARBA00022787"/>
    </source>
</evidence>
<accession>A0A7L0FDS7</accession>
<comment type="similarity">
    <text evidence="2">Belongs to the flavoprotein pyridine nucleotide cytochrome reductase family.</text>
</comment>
<keyword evidence="19" id="KW-0472">Membrane</keyword>
<keyword evidence="11 30" id="KW-0274">FAD</keyword>
<evidence type="ECO:0000256" key="25">
    <source>
        <dbReference type="ARBA" id="ARBA00037821"/>
    </source>
</evidence>
<dbReference type="InterPro" id="IPR001433">
    <property type="entry name" value="OxRdtase_FAD/NAD-bd"/>
</dbReference>
<dbReference type="CDD" id="cd06183">
    <property type="entry name" value="cyt_b5_reduct_like"/>
    <property type="match status" value="1"/>
</dbReference>
<dbReference type="EC" id="1.6.2.2" evidence="3"/>
<evidence type="ECO:0000256" key="16">
    <source>
        <dbReference type="ARBA" id="ARBA00023027"/>
    </source>
</evidence>
<dbReference type="GO" id="GO:0006695">
    <property type="term" value="P:cholesterol biosynthetic process"/>
    <property type="evidence" value="ECO:0007669"/>
    <property type="project" value="UniProtKB-KW"/>
</dbReference>
<evidence type="ECO:0000313" key="32">
    <source>
        <dbReference type="EMBL" id="NXJ93358.1"/>
    </source>
</evidence>
<evidence type="ECO:0000256" key="1">
    <source>
        <dbReference type="ARBA" id="ARBA00001974"/>
    </source>
</evidence>
<organism evidence="32 33">
    <name type="scientific">Corythaixoides concolor</name>
    <name type="common">Grey go-away-bird</name>
    <dbReference type="NCBI Taxonomy" id="103956"/>
    <lineage>
        <taxon>Eukaryota</taxon>
        <taxon>Metazoa</taxon>
        <taxon>Chordata</taxon>
        <taxon>Craniata</taxon>
        <taxon>Vertebrata</taxon>
        <taxon>Euteleostomi</taxon>
        <taxon>Archelosauria</taxon>
        <taxon>Archosauria</taxon>
        <taxon>Dinosauria</taxon>
        <taxon>Saurischia</taxon>
        <taxon>Theropoda</taxon>
        <taxon>Coelurosauria</taxon>
        <taxon>Aves</taxon>
        <taxon>Neognathae</taxon>
        <taxon>Neoaves</taxon>
        <taxon>Otidimorphae</taxon>
        <taxon>Musophagiformes</taxon>
        <taxon>Musophagidae</taxon>
        <taxon>Corythaixoides</taxon>
    </lineage>
</organism>
<dbReference type="Gene3D" id="2.40.30.10">
    <property type="entry name" value="Translation factors"/>
    <property type="match status" value="1"/>
</dbReference>
<feature type="binding site" evidence="30">
    <location>
        <position position="109"/>
    </location>
    <ligand>
        <name>FAD</name>
        <dbReference type="ChEBI" id="CHEBI:57692"/>
    </ligand>
</feature>
<evidence type="ECO:0000256" key="27">
    <source>
        <dbReference type="ARBA" id="ARBA00043234"/>
    </source>
</evidence>
<evidence type="ECO:0000313" key="33">
    <source>
        <dbReference type="Proteomes" id="UP000526942"/>
    </source>
</evidence>
<feature type="binding site" evidence="30">
    <location>
        <position position="191"/>
    </location>
    <ligand>
        <name>FAD</name>
        <dbReference type="ChEBI" id="CHEBI:57692"/>
    </ligand>
</feature>
<evidence type="ECO:0000256" key="7">
    <source>
        <dbReference type="ARBA" id="ARBA00022630"/>
    </source>
</evidence>
<dbReference type="GO" id="GO:0005789">
    <property type="term" value="C:endoplasmic reticulum membrane"/>
    <property type="evidence" value="ECO:0007669"/>
    <property type="project" value="UniProtKB-SubCell"/>
</dbReference>
<dbReference type="GO" id="GO:0005741">
    <property type="term" value="C:mitochondrial outer membrane"/>
    <property type="evidence" value="ECO:0007669"/>
    <property type="project" value="UniProtKB-SubCell"/>
</dbReference>
<evidence type="ECO:0000256" key="22">
    <source>
        <dbReference type="ARBA" id="ARBA00023288"/>
    </source>
</evidence>
<evidence type="ECO:0000256" key="5">
    <source>
        <dbReference type="ARBA" id="ARBA00022548"/>
    </source>
</evidence>
<evidence type="ECO:0000256" key="17">
    <source>
        <dbReference type="ARBA" id="ARBA00023098"/>
    </source>
</evidence>
<dbReference type="PROSITE" id="PS51384">
    <property type="entry name" value="FAD_FR"/>
    <property type="match status" value="1"/>
</dbReference>
<evidence type="ECO:0000256" key="12">
    <source>
        <dbReference type="ARBA" id="ARBA00022955"/>
    </source>
</evidence>
<dbReference type="PRINTS" id="PR00371">
    <property type="entry name" value="FPNCR"/>
</dbReference>
<keyword evidence="20" id="KW-1207">Sterol metabolism</keyword>
<feature type="binding site" evidence="30">
    <location>
        <position position="92"/>
    </location>
    <ligand>
        <name>FAD</name>
        <dbReference type="ChEBI" id="CHEBI:57692"/>
    </ligand>
</feature>
<dbReference type="Pfam" id="PF00175">
    <property type="entry name" value="NAD_binding_1"/>
    <property type="match status" value="1"/>
</dbReference>
<comment type="caution">
    <text evidence="32">The sequence shown here is derived from an EMBL/GenBank/DDBJ whole genome shotgun (WGS) entry which is preliminary data.</text>
</comment>
<dbReference type="SUPFAM" id="SSF52343">
    <property type="entry name" value="Ferredoxin reductase-like, C-terminal NADP-linked domain"/>
    <property type="match status" value="1"/>
</dbReference>
<keyword evidence="8" id="KW-0152">Cholesterol biosynthesis</keyword>
<keyword evidence="5" id="KW-0153">Cholesterol metabolism</keyword>
<evidence type="ECO:0000256" key="23">
    <source>
        <dbReference type="ARBA" id="ARBA00037417"/>
    </source>
</evidence>
<keyword evidence="33" id="KW-1185">Reference proteome</keyword>
<dbReference type="InterPro" id="IPR017938">
    <property type="entry name" value="Riboflavin_synthase-like_b-brl"/>
</dbReference>
<keyword evidence="10" id="KW-0256">Endoplasmic reticulum</keyword>
<keyword evidence="21" id="KW-0753">Steroid metabolism</keyword>
<feature type="binding site" evidence="30">
    <location>
        <position position="126"/>
    </location>
    <ligand>
        <name>FAD</name>
        <dbReference type="ChEBI" id="CHEBI:57692"/>
    </ligand>
</feature>
<evidence type="ECO:0000256" key="8">
    <source>
        <dbReference type="ARBA" id="ARBA00022778"/>
    </source>
</evidence>
<evidence type="ECO:0000256" key="4">
    <source>
        <dbReference type="ARBA" id="ARBA00022516"/>
    </source>
</evidence>
<evidence type="ECO:0000256" key="20">
    <source>
        <dbReference type="ARBA" id="ARBA00023166"/>
    </source>
</evidence>
<evidence type="ECO:0000256" key="26">
    <source>
        <dbReference type="ARBA" id="ARBA00039434"/>
    </source>
</evidence>
<evidence type="ECO:0000256" key="30">
    <source>
        <dbReference type="PIRSR" id="PIRSR601834-1"/>
    </source>
</evidence>
<protein>
    <recommendedName>
        <fullName evidence="26">NADH-cytochrome b5 reductase 3</fullName>
        <ecNumber evidence="3">1.6.2.2</ecNumber>
    </recommendedName>
    <alternativeName>
        <fullName evidence="27">Diaphorase-1</fullName>
    </alternativeName>
</protein>
<feature type="binding site" evidence="30">
    <location>
        <position position="127"/>
    </location>
    <ligand>
        <name>FAD</name>
        <dbReference type="ChEBI" id="CHEBI:57692"/>
    </ligand>
</feature>
<dbReference type="AlphaFoldDB" id="A0A7L0FDS7"/>
<evidence type="ECO:0000256" key="11">
    <source>
        <dbReference type="ARBA" id="ARBA00022827"/>
    </source>
</evidence>
<comment type="cofactor">
    <cofactor evidence="1 30">
        <name>FAD</name>
        <dbReference type="ChEBI" id="CHEBI:57692"/>
    </cofactor>
</comment>
<dbReference type="FunFam" id="2.40.30.10:FF:000021">
    <property type="entry name" value="NADH-cytochrome b5 reductase"/>
    <property type="match status" value="1"/>
</dbReference>
<evidence type="ECO:0000256" key="18">
    <source>
        <dbReference type="ARBA" id="ARBA00023128"/>
    </source>
</evidence>
<reference evidence="32 33" key="1">
    <citation type="submission" date="2019-09" db="EMBL/GenBank/DDBJ databases">
        <title>Bird 10,000 Genomes (B10K) Project - Family phase.</title>
        <authorList>
            <person name="Zhang G."/>
        </authorList>
    </citation>
    <scope>NUCLEOTIDE SEQUENCE [LARGE SCALE GENOMIC DNA]</scope>
    <source>
        <strain evidence="32">B10K-DU-011-20</strain>
        <tissue evidence="32">Muscle</tissue>
    </source>
</reference>
<feature type="non-terminal residue" evidence="32">
    <location>
        <position position="307"/>
    </location>
</feature>
<dbReference type="FunFam" id="3.40.50.80:FF:000005">
    <property type="entry name" value="NADH-cytochrome b5 reductase"/>
    <property type="match status" value="1"/>
</dbReference>
<comment type="subunit">
    <text evidence="28">Component of a complex composed of cytochrome b5, NADH-cytochrome b5 reductase (CYB5R3) and MTARC2. Interacts with MTLN; the interaction is required to maintain cellular lipid composition and leads to stimulation of mitochondrial respiratory complex I activity.</text>
</comment>
<keyword evidence="12" id="KW-0752">Steroid biosynthesis</keyword>
<feature type="binding site" evidence="30">
    <location>
        <position position="128"/>
    </location>
    <ligand>
        <name>FAD</name>
        <dbReference type="ChEBI" id="CHEBI:57692"/>
    </ligand>
</feature>
<keyword evidence="22" id="KW-0449">Lipoprotein</keyword>
<dbReference type="InterPro" id="IPR039261">
    <property type="entry name" value="FNR_nucleotide-bd"/>
</dbReference>
<evidence type="ECO:0000259" key="31">
    <source>
        <dbReference type="PROSITE" id="PS51384"/>
    </source>
</evidence>
<comment type="subcellular location">
    <subcellularLocation>
        <location evidence="24">Endoplasmic reticulum membrane</location>
        <topology evidence="24">Lipid-anchor</topology>
        <orientation evidence="24">Cytoplasmic side</orientation>
    </subcellularLocation>
    <subcellularLocation>
        <location evidence="25">Mitochondrion outer membrane</location>
        <topology evidence="25">Lipid-anchor</topology>
        <orientation evidence="25">Cytoplasmic side</orientation>
    </subcellularLocation>
</comment>
<comment type="function">
    <text evidence="23">Catalyzes the reduction of two molecules of cytochrome b5 using NADH as the electron donor.</text>
</comment>
<keyword evidence="13" id="KW-0007">Acetylation</keyword>
<evidence type="ECO:0000256" key="2">
    <source>
        <dbReference type="ARBA" id="ARBA00006105"/>
    </source>
</evidence>
<evidence type="ECO:0000256" key="14">
    <source>
        <dbReference type="ARBA" id="ARBA00023002"/>
    </source>
</evidence>
<keyword evidence="18" id="KW-0496">Mitochondrion</keyword>
<dbReference type="InterPro" id="IPR008333">
    <property type="entry name" value="Cbr1-like_FAD-bd_dom"/>
</dbReference>
<dbReference type="InterPro" id="IPR001709">
    <property type="entry name" value="Flavoprot_Pyr_Nucl_cyt_Rdtase"/>
</dbReference>
<dbReference type="OrthoDB" id="432685at2759"/>
<dbReference type="GO" id="GO:0071949">
    <property type="term" value="F:FAD binding"/>
    <property type="evidence" value="ECO:0007669"/>
    <property type="project" value="TreeGrafter"/>
</dbReference>
<dbReference type="InterPro" id="IPR001834">
    <property type="entry name" value="CBR-like"/>
</dbReference>
<evidence type="ECO:0000256" key="3">
    <source>
        <dbReference type="ARBA" id="ARBA00012011"/>
    </source>
</evidence>
<feature type="non-terminal residue" evidence="32">
    <location>
        <position position="1"/>
    </location>
</feature>
<dbReference type="PRINTS" id="PR00406">
    <property type="entry name" value="CYTB5RDTASE"/>
</dbReference>
<name>A0A7L0FDS7_CORCN</name>
<dbReference type="EMBL" id="VXAM01000304">
    <property type="protein sequence ID" value="NXJ93358.1"/>
    <property type="molecule type" value="Genomic_DNA"/>
</dbReference>
<evidence type="ECO:0000256" key="19">
    <source>
        <dbReference type="ARBA" id="ARBA00023136"/>
    </source>
</evidence>
<keyword evidence="14" id="KW-0560">Oxidoreductase</keyword>
<feature type="binding site" evidence="30">
    <location>
        <position position="111"/>
    </location>
    <ligand>
        <name>FAD</name>
        <dbReference type="ChEBI" id="CHEBI:57692"/>
    </ligand>
</feature>
<evidence type="ECO:0000256" key="10">
    <source>
        <dbReference type="ARBA" id="ARBA00022824"/>
    </source>
</evidence>
<evidence type="ECO:0000256" key="28">
    <source>
        <dbReference type="ARBA" id="ARBA00047026"/>
    </source>
</evidence>
<evidence type="ECO:0000256" key="29">
    <source>
        <dbReference type="ARBA" id="ARBA00047465"/>
    </source>
</evidence>
<dbReference type="InterPro" id="IPR017927">
    <property type="entry name" value="FAD-bd_FR_type"/>
</dbReference>
<evidence type="ECO:0000256" key="24">
    <source>
        <dbReference type="ARBA" id="ARBA00037811"/>
    </source>
</evidence>
<gene>
    <name evidence="32" type="primary">Cyb5r3</name>
    <name evidence="32" type="ORF">CORCON_R00857</name>
</gene>
<keyword evidence="16" id="KW-0520">NAD</keyword>
<keyword evidence="6" id="KW-0597">Phosphoprotein</keyword>
<dbReference type="PANTHER" id="PTHR19370:SF121">
    <property type="entry name" value="NADH-CYTOCHROME B5 REDUCTASE 3"/>
    <property type="match status" value="1"/>
</dbReference>
<dbReference type="GO" id="GO:0090524">
    <property type="term" value="F:cytochrome-b5 reductase activity, acting on NADH"/>
    <property type="evidence" value="ECO:0007669"/>
    <property type="project" value="UniProtKB-EC"/>
</dbReference>
<dbReference type="SUPFAM" id="SSF63380">
    <property type="entry name" value="Riboflavin synthase domain-like"/>
    <property type="match status" value="1"/>
</dbReference>
<proteinExistence type="inferred from homology"/>
<sequence length="307" mass="34954">LFSVLLQLSRAVTYPLWLIYTTILRLFKNPNPAITLKDPEVKYALRLIDKEEVSHDTRRFRFALPSIDHVLGLPIGQHIYLSARIDGALVVRPYTPVSSDDDKGFVDLVVKIYFRGVHPKFPDGGKMSQYLDSLKIGDTIDFRGPSGLLVYKGKGKTDLEDIFAIRPEKKAEPVTKKVKYVGMIAGGTGITPMLQIIRAIIKDKDDPTVCQLLFANQTEKDILLRSELEEIQVQHPGRFKCWYTLDRPPESWDYSQGFVNQEMIRDHLPPPQSDVLILMCGPPPMIQYACIPNLDKLGYTKDMRFSF</sequence>
<keyword evidence="7 30" id="KW-0285">Flavoprotein</keyword>
<keyword evidence="9" id="KW-1000">Mitochondrion outer membrane</keyword>
<dbReference type="PANTHER" id="PTHR19370">
    <property type="entry name" value="NADH-CYTOCHROME B5 REDUCTASE"/>
    <property type="match status" value="1"/>
</dbReference>
<keyword evidence="15" id="KW-0756">Sterol biosynthesis</keyword>
<dbReference type="Pfam" id="PF00970">
    <property type="entry name" value="FAD_binding_6"/>
    <property type="match status" value="1"/>
</dbReference>
<evidence type="ECO:0000256" key="21">
    <source>
        <dbReference type="ARBA" id="ARBA00023221"/>
    </source>
</evidence>
<evidence type="ECO:0000256" key="15">
    <source>
        <dbReference type="ARBA" id="ARBA00023011"/>
    </source>
</evidence>
<dbReference type="Gene3D" id="3.40.50.80">
    <property type="entry name" value="Nucleotide-binding domain of ferredoxin-NADP reductase (FNR) module"/>
    <property type="match status" value="1"/>
</dbReference>
<comment type="catalytic activity">
    <reaction evidence="29">
        <text>2 Fe(III)-[cytochrome b5] + NADH = 2 Fe(II)-[cytochrome b5] + NAD(+) + H(+)</text>
        <dbReference type="Rhea" id="RHEA:46680"/>
        <dbReference type="Rhea" id="RHEA-COMP:10438"/>
        <dbReference type="Rhea" id="RHEA-COMP:10439"/>
        <dbReference type="ChEBI" id="CHEBI:15378"/>
        <dbReference type="ChEBI" id="CHEBI:29033"/>
        <dbReference type="ChEBI" id="CHEBI:29034"/>
        <dbReference type="ChEBI" id="CHEBI:57540"/>
        <dbReference type="ChEBI" id="CHEBI:57945"/>
        <dbReference type="EC" id="1.6.2.2"/>
    </reaction>
    <physiologicalReaction direction="left-to-right" evidence="29">
        <dbReference type="Rhea" id="RHEA:46681"/>
    </physiologicalReaction>
</comment>
<dbReference type="Proteomes" id="UP000526942">
    <property type="component" value="Unassembled WGS sequence"/>
</dbReference>